<evidence type="ECO:0000256" key="1">
    <source>
        <dbReference type="SAM" id="SignalP"/>
    </source>
</evidence>
<proteinExistence type="predicted"/>
<evidence type="ECO:0000313" key="2">
    <source>
        <dbReference type="EMBL" id="MBZ0160101.1"/>
    </source>
</evidence>
<evidence type="ECO:0008006" key="4">
    <source>
        <dbReference type="Google" id="ProtNLM"/>
    </source>
</evidence>
<organism evidence="2 3">
    <name type="scientific">Candidatus Methylomirabilis tolerans</name>
    <dbReference type="NCBI Taxonomy" id="3123416"/>
    <lineage>
        <taxon>Bacteria</taxon>
        <taxon>Candidatus Methylomirabilota</taxon>
        <taxon>Candidatus Methylomirabilia</taxon>
        <taxon>Candidatus Methylomirabilales</taxon>
        <taxon>Candidatus Methylomirabilaceae</taxon>
        <taxon>Candidatus Methylomirabilis</taxon>
    </lineage>
</organism>
<gene>
    <name evidence="2" type="ORF">K8G79_08210</name>
</gene>
<dbReference type="AlphaFoldDB" id="A0AAJ1AKD9"/>
<keyword evidence="1" id="KW-0732">Signal</keyword>
<feature type="chain" id="PRO_5042585914" description="DUF5666 domain-containing protein" evidence="1">
    <location>
        <begin position="25"/>
        <end position="93"/>
    </location>
</feature>
<dbReference type="EMBL" id="JAIOIU010000102">
    <property type="protein sequence ID" value="MBZ0160101.1"/>
    <property type="molecule type" value="Genomic_DNA"/>
</dbReference>
<name>A0AAJ1AKD9_9BACT</name>
<comment type="caution">
    <text evidence="2">The sequence shown here is derived from an EMBL/GenBank/DDBJ whole genome shotgun (WGS) entry which is preliminary data.</text>
</comment>
<reference evidence="2 3" key="1">
    <citation type="journal article" date="2021" name="bioRxiv">
        <title>Unraveling nitrogen, sulfur and carbon metabolic pathways and microbial community transcriptional responses to substrate deprivation and toxicity stresses in a bioreactor mimicking anoxic brackish coastal sediment conditions.</title>
        <authorList>
            <person name="Martins P.D."/>
            <person name="Echeveste M.J."/>
            <person name="Arshad A."/>
            <person name="Kurth J."/>
            <person name="Ouboter H."/>
            <person name="Jetten M.S.M."/>
            <person name="Welte C.U."/>
        </authorList>
    </citation>
    <scope>NUCLEOTIDE SEQUENCE [LARGE SCALE GENOMIC DNA]</scope>
    <source>
        <strain evidence="2">MAG_38</strain>
    </source>
</reference>
<protein>
    <recommendedName>
        <fullName evidence="4">DUF5666 domain-containing protein</fullName>
    </recommendedName>
</protein>
<accession>A0AAJ1AKD9</accession>
<sequence length="93" mass="9935">MKIWTRLLVGSACGVMLWSGTALGEGQPAGCNKSSAKEKVEGQVVTVDTEKGKLTVRGADGTTHEFQASKETLQDYKVGDHIKAKLRSAQDCP</sequence>
<evidence type="ECO:0000313" key="3">
    <source>
        <dbReference type="Proteomes" id="UP001197609"/>
    </source>
</evidence>
<dbReference type="Proteomes" id="UP001197609">
    <property type="component" value="Unassembled WGS sequence"/>
</dbReference>
<feature type="signal peptide" evidence="1">
    <location>
        <begin position="1"/>
        <end position="24"/>
    </location>
</feature>